<evidence type="ECO:0000259" key="1">
    <source>
        <dbReference type="Pfam" id="PF01471"/>
    </source>
</evidence>
<dbReference type="SUPFAM" id="SSF47090">
    <property type="entry name" value="PGBD-like"/>
    <property type="match status" value="1"/>
</dbReference>
<name>A0A5S3PDI5_9RHOB</name>
<dbReference type="AlphaFoldDB" id="A0A5S3PDI5"/>
<feature type="domain" description="Peptidoglycan binding-like" evidence="1">
    <location>
        <begin position="111"/>
        <end position="156"/>
    </location>
</feature>
<proteinExistence type="predicted"/>
<accession>A0A5S3PDI5</accession>
<protein>
    <submittedName>
        <fullName evidence="2">Peptidoglycan-binding protein</fullName>
    </submittedName>
</protein>
<keyword evidence="3" id="KW-1185">Reference proteome</keyword>
<dbReference type="Proteomes" id="UP000309550">
    <property type="component" value="Unassembled WGS sequence"/>
</dbReference>
<sequence>MTALPLMMGLALGGCDISGASPAAGLREPGVTRSTEIAPPGADPGTCWGKIVSPATIETVTVQVLLQPAEVTTEGVIRQPAIYKTETRQNIVRPRRDTWFEAPCDADLTVEFVSSLQRALQARSLYRGAITGVMDAGTRAAVRRYQAPEGLDSGILSLAAARKLGLVAVRQPTGG</sequence>
<evidence type="ECO:0000313" key="2">
    <source>
        <dbReference type="EMBL" id="TMM50927.1"/>
    </source>
</evidence>
<reference evidence="2 3" key="1">
    <citation type="submission" date="2019-05" db="EMBL/GenBank/DDBJ databases">
        <title>Sulfitobacter sabulilitoris sp. nov., isolated from a marine sand.</title>
        <authorList>
            <person name="Yoon J.-H."/>
        </authorList>
    </citation>
    <scope>NUCLEOTIDE SEQUENCE [LARGE SCALE GENOMIC DNA]</scope>
    <source>
        <strain evidence="2 3">HSMS-29</strain>
    </source>
</reference>
<dbReference type="InterPro" id="IPR036365">
    <property type="entry name" value="PGBD-like_sf"/>
</dbReference>
<dbReference type="OrthoDB" id="7861420at2"/>
<dbReference type="Gene3D" id="1.10.101.10">
    <property type="entry name" value="PGBD-like superfamily/PGBD"/>
    <property type="match status" value="1"/>
</dbReference>
<dbReference type="Pfam" id="PF01471">
    <property type="entry name" value="PG_binding_1"/>
    <property type="match status" value="1"/>
</dbReference>
<dbReference type="EMBL" id="VANS01000005">
    <property type="protein sequence ID" value="TMM50927.1"/>
    <property type="molecule type" value="Genomic_DNA"/>
</dbReference>
<organism evidence="2 3">
    <name type="scientific">Sulfitobacter sabulilitoris</name>
    <dbReference type="NCBI Taxonomy" id="2562655"/>
    <lineage>
        <taxon>Bacteria</taxon>
        <taxon>Pseudomonadati</taxon>
        <taxon>Pseudomonadota</taxon>
        <taxon>Alphaproteobacteria</taxon>
        <taxon>Rhodobacterales</taxon>
        <taxon>Roseobacteraceae</taxon>
        <taxon>Sulfitobacter</taxon>
    </lineage>
</organism>
<gene>
    <name evidence="2" type="ORF">FDT80_16310</name>
</gene>
<dbReference type="InterPro" id="IPR036366">
    <property type="entry name" value="PGBDSf"/>
</dbReference>
<dbReference type="InterPro" id="IPR002477">
    <property type="entry name" value="Peptidoglycan-bd-like"/>
</dbReference>
<evidence type="ECO:0000313" key="3">
    <source>
        <dbReference type="Proteomes" id="UP000309550"/>
    </source>
</evidence>
<comment type="caution">
    <text evidence="2">The sequence shown here is derived from an EMBL/GenBank/DDBJ whole genome shotgun (WGS) entry which is preliminary data.</text>
</comment>